<dbReference type="Pfam" id="PF13276">
    <property type="entry name" value="HTH_21"/>
    <property type="match status" value="1"/>
</dbReference>
<sequence>RTTDDTDGLVEKKVRTGLTHGDRKDLLERDCPEFSLSTQATLLGISRSGLYYQAILPSAEEVALRRRIDEIYTRWPFFGSRRIAAVLGREGLCAGRDRVRTAMREMGIEGIHPGPNLSKRALEHKIYPYLLRNITAQYPHHIWGIDITYIRMPRGWMYLVAVIDWHTRYVMSWALDQTLEMPFVLDAVDRAFSTALPTIFNSDQGSHFTSDSYLERLLSRDIQVSMDGKGRALDNVFTERLWRSIKYEEVYLNEYDSPRHARERIRDWFTFYNTKRPHQSLDYQTPWEVLSAGNTSRPSPS</sequence>
<evidence type="ECO:0000313" key="2">
    <source>
        <dbReference type="EMBL" id="EQD27521.1"/>
    </source>
</evidence>
<evidence type="ECO:0000259" key="1">
    <source>
        <dbReference type="PROSITE" id="PS50994"/>
    </source>
</evidence>
<feature type="non-terminal residue" evidence="2">
    <location>
        <position position="1"/>
    </location>
</feature>
<dbReference type="InterPro" id="IPR036397">
    <property type="entry name" value="RNaseH_sf"/>
</dbReference>
<dbReference type="InterPro" id="IPR050900">
    <property type="entry name" value="Transposase_IS3/IS150/IS904"/>
</dbReference>
<comment type="caution">
    <text evidence="2">The sequence shown here is derived from an EMBL/GenBank/DDBJ whole genome shotgun (WGS) entry which is preliminary data.</text>
</comment>
<dbReference type="GO" id="GO:0015074">
    <property type="term" value="P:DNA integration"/>
    <property type="evidence" value="ECO:0007669"/>
    <property type="project" value="InterPro"/>
</dbReference>
<accession>T0XXK6</accession>
<organism evidence="2">
    <name type="scientific">mine drainage metagenome</name>
    <dbReference type="NCBI Taxonomy" id="410659"/>
    <lineage>
        <taxon>unclassified sequences</taxon>
        <taxon>metagenomes</taxon>
        <taxon>ecological metagenomes</taxon>
    </lineage>
</organism>
<dbReference type="NCBIfam" id="NF033516">
    <property type="entry name" value="transpos_IS3"/>
    <property type="match status" value="1"/>
</dbReference>
<dbReference type="InterPro" id="IPR048020">
    <property type="entry name" value="Transpos_IS3"/>
</dbReference>
<name>T0XXK6_9ZZZZ</name>
<reference evidence="2" key="1">
    <citation type="submission" date="2013-08" db="EMBL/GenBank/DDBJ databases">
        <authorList>
            <person name="Mendez C."/>
            <person name="Richter M."/>
            <person name="Ferrer M."/>
            <person name="Sanchez J."/>
        </authorList>
    </citation>
    <scope>NUCLEOTIDE SEQUENCE</scope>
</reference>
<dbReference type="GO" id="GO:0003676">
    <property type="term" value="F:nucleic acid binding"/>
    <property type="evidence" value="ECO:0007669"/>
    <property type="project" value="InterPro"/>
</dbReference>
<dbReference type="InterPro" id="IPR025948">
    <property type="entry name" value="HTH-like_dom"/>
</dbReference>
<gene>
    <name evidence="2" type="ORF">B2A_15205</name>
</gene>
<dbReference type="Gene3D" id="3.30.420.10">
    <property type="entry name" value="Ribonuclease H-like superfamily/Ribonuclease H"/>
    <property type="match status" value="1"/>
</dbReference>
<dbReference type="PANTHER" id="PTHR46889">
    <property type="entry name" value="TRANSPOSASE INSF FOR INSERTION SEQUENCE IS3B-RELATED"/>
    <property type="match status" value="1"/>
</dbReference>
<dbReference type="AlphaFoldDB" id="T0XXK6"/>
<dbReference type="PANTHER" id="PTHR46889:SF4">
    <property type="entry name" value="TRANSPOSASE INSO FOR INSERTION SEQUENCE ELEMENT IS911B-RELATED"/>
    <property type="match status" value="1"/>
</dbReference>
<dbReference type="EMBL" id="AUZZ01011065">
    <property type="protein sequence ID" value="EQD27521.1"/>
    <property type="molecule type" value="Genomic_DNA"/>
</dbReference>
<dbReference type="PROSITE" id="PS50994">
    <property type="entry name" value="INTEGRASE"/>
    <property type="match status" value="1"/>
</dbReference>
<proteinExistence type="predicted"/>
<dbReference type="SUPFAM" id="SSF53098">
    <property type="entry name" value="Ribonuclease H-like"/>
    <property type="match status" value="1"/>
</dbReference>
<dbReference type="InterPro" id="IPR001584">
    <property type="entry name" value="Integrase_cat-core"/>
</dbReference>
<reference evidence="2" key="2">
    <citation type="journal article" date="2014" name="ISME J.">
        <title>Microbial stratification in low pH oxic and suboxic macroscopic growths along an acid mine drainage.</title>
        <authorList>
            <person name="Mendez-Garcia C."/>
            <person name="Mesa V."/>
            <person name="Sprenger R.R."/>
            <person name="Richter M."/>
            <person name="Diez M.S."/>
            <person name="Solano J."/>
            <person name="Bargiela R."/>
            <person name="Golyshina O.V."/>
            <person name="Manteca A."/>
            <person name="Ramos J.L."/>
            <person name="Gallego J.R."/>
            <person name="Llorente I."/>
            <person name="Martins Dos Santos V.A."/>
            <person name="Jensen O.N."/>
            <person name="Pelaez A.I."/>
            <person name="Sanchez J."/>
            <person name="Ferrer M."/>
        </authorList>
    </citation>
    <scope>NUCLEOTIDE SEQUENCE</scope>
</reference>
<feature type="domain" description="Integrase catalytic" evidence="1">
    <location>
        <begin position="135"/>
        <end position="294"/>
    </location>
</feature>
<dbReference type="InterPro" id="IPR012337">
    <property type="entry name" value="RNaseH-like_sf"/>
</dbReference>
<dbReference type="Pfam" id="PF00665">
    <property type="entry name" value="rve"/>
    <property type="match status" value="1"/>
</dbReference>
<protein>
    <submittedName>
        <fullName evidence="2">Transposase IS3/IS911 family protein</fullName>
    </submittedName>
</protein>